<dbReference type="Gene3D" id="1.20.1070.10">
    <property type="entry name" value="Rhodopsin 7-helix transmembrane proteins"/>
    <property type="match status" value="1"/>
</dbReference>
<evidence type="ECO:0000313" key="3">
    <source>
        <dbReference type="EMBL" id="CAF3886115.1"/>
    </source>
</evidence>
<keyword evidence="1" id="KW-1133">Transmembrane helix</keyword>
<evidence type="ECO:0000313" key="4">
    <source>
        <dbReference type="Proteomes" id="UP000663836"/>
    </source>
</evidence>
<keyword evidence="1" id="KW-0812">Transmembrane</keyword>
<keyword evidence="1" id="KW-0472">Membrane</keyword>
<proteinExistence type="predicted"/>
<reference evidence="3" key="1">
    <citation type="submission" date="2021-02" db="EMBL/GenBank/DDBJ databases">
        <authorList>
            <person name="Nowell W R."/>
        </authorList>
    </citation>
    <scope>NUCLEOTIDE SEQUENCE</scope>
</reference>
<dbReference type="EMBL" id="CAJNOT010001039">
    <property type="protein sequence ID" value="CAF1133569.1"/>
    <property type="molecule type" value="Genomic_DNA"/>
</dbReference>
<dbReference type="EMBL" id="CAJOBD010002492">
    <property type="protein sequence ID" value="CAF3886115.1"/>
    <property type="molecule type" value="Genomic_DNA"/>
</dbReference>
<feature type="transmembrane region" description="Helical" evidence="1">
    <location>
        <begin position="14"/>
        <end position="31"/>
    </location>
</feature>
<comment type="caution">
    <text evidence="3">The sequence shown here is derived from an EMBL/GenBank/DDBJ whole genome shotgun (WGS) entry which is preliminary data.</text>
</comment>
<evidence type="ECO:0000313" key="2">
    <source>
        <dbReference type="EMBL" id="CAF1133569.1"/>
    </source>
</evidence>
<protein>
    <submittedName>
        <fullName evidence="3">Uncharacterized protein</fullName>
    </submittedName>
</protein>
<accession>A0A819GRD9</accession>
<dbReference type="Proteomes" id="UP000663864">
    <property type="component" value="Unassembled WGS sequence"/>
</dbReference>
<sequence length="145" mass="17064">MKATDFQKKKSKRIAKIVIIILLLFIINTSIHDPISRRLMDEEDEDENEYDVLLLITSSLQKFNSIITIFHFLAPFVLNLISTIILITKMSNQQLAFHLNRFYKEILKQQVREHQHLFISPVLLVLFAILHVILAFCIKVYEINQ</sequence>
<gene>
    <name evidence="3" type="ORF">JBS370_LOCUS20111</name>
    <name evidence="2" type="ORF">ZHD862_LOCUS19266</name>
</gene>
<feature type="transmembrane region" description="Helical" evidence="1">
    <location>
        <begin position="117"/>
        <end position="141"/>
    </location>
</feature>
<name>A0A819GRD9_9BILA</name>
<organism evidence="3 4">
    <name type="scientific">Rotaria sordida</name>
    <dbReference type="NCBI Taxonomy" id="392033"/>
    <lineage>
        <taxon>Eukaryota</taxon>
        <taxon>Metazoa</taxon>
        <taxon>Spiralia</taxon>
        <taxon>Gnathifera</taxon>
        <taxon>Rotifera</taxon>
        <taxon>Eurotatoria</taxon>
        <taxon>Bdelloidea</taxon>
        <taxon>Philodinida</taxon>
        <taxon>Philodinidae</taxon>
        <taxon>Rotaria</taxon>
    </lineage>
</organism>
<evidence type="ECO:0000256" key="1">
    <source>
        <dbReference type="SAM" id="Phobius"/>
    </source>
</evidence>
<dbReference type="AlphaFoldDB" id="A0A819GRD9"/>
<dbReference type="Proteomes" id="UP000663836">
    <property type="component" value="Unassembled WGS sequence"/>
</dbReference>
<feature type="transmembrane region" description="Helical" evidence="1">
    <location>
        <begin position="63"/>
        <end position="87"/>
    </location>
</feature>